<evidence type="ECO:0000256" key="1">
    <source>
        <dbReference type="SAM" id="MobiDB-lite"/>
    </source>
</evidence>
<sequence>MIENISSAKKDKWLLYPRFIQIFIDELKPDLQKLGDVLELRKMNVRIFADCSAPRHDISGKITYLFRNMYTDEREKIKEDIRKRKKYVGPEPVPFEEELDEIEAEIFKPKGKKKRKAQNDSDTDVRIKKAKGKQPAASESMPKNVKRKTEKRGGAGLDEDVIRGLNTSLANELSMVKTKLMNVEERERHKESEMEDLRKIVLDQQVLIKKLLVELNEVKKEVKVGVPESETDINEMVNIGKYLTLKEMVQTGKSRKDFGGFSGAGGSGSEKSAEMKLVDEDEEEEQLVDYDSEPEFNETDEKEMVYLAQRSGVEGDVFELDKSDWFRNMEEPETVTPLFQIWKPRPLNILIIRSLAGNSTWK</sequence>
<evidence type="ECO:0000313" key="3">
    <source>
        <dbReference type="Proteomes" id="UP001229421"/>
    </source>
</evidence>
<comment type="caution">
    <text evidence="2">The sequence shown here is derived from an EMBL/GenBank/DDBJ whole genome shotgun (WGS) entry which is preliminary data.</text>
</comment>
<dbReference type="Proteomes" id="UP001229421">
    <property type="component" value="Unassembled WGS sequence"/>
</dbReference>
<accession>A0AAD8KRZ4</accession>
<reference evidence="2" key="1">
    <citation type="journal article" date="2023" name="bioRxiv">
        <title>Improved chromosome-level genome assembly for marigold (Tagetes erecta).</title>
        <authorList>
            <person name="Jiang F."/>
            <person name="Yuan L."/>
            <person name="Wang S."/>
            <person name="Wang H."/>
            <person name="Xu D."/>
            <person name="Wang A."/>
            <person name="Fan W."/>
        </authorList>
    </citation>
    <scope>NUCLEOTIDE SEQUENCE</scope>
    <source>
        <strain evidence="2">WSJ</strain>
        <tissue evidence="2">Leaf</tissue>
    </source>
</reference>
<gene>
    <name evidence="2" type="ORF">QVD17_16787</name>
</gene>
<name>A0AAD8KRZ4_TARER</name>
<organism evidence="2 3">
    <name type="scientific">Tagetes erecta</name>
    <name type="common">African marigold</name>
    <dbReference type="NCBI Taxonomy" id="13708"/>
    <lineage>
        <taxon>Eukaryota</taxon>
        <taxon>Viridiplantae</taxon>
        <taxon>Streptophyta</taxon>
        <taxon>Embryophyta</taxon>
        <taxon>Tracheophyta</taxon>
        <taxon>Spermatophyta</taxon>
        <taxon>Magnoliopsida</taxon>
        <taxon>eudicotyledons</taxon>
        <taxon>Gunneridae</taxon>
        <taxon>Pentapetalae</taxon>
        <taxon>asterids</taxon>
        <taxon>campanulids</taxon>
        <taxon>Asterales</taxon>
        <taxon>Asteraceae</taxon>
        <taxon>Asteroideae</taxon>
        <taxon>Heliantheae alliance</taxon>
        <taxon>Tageteae</taxon>
        <taxon>Tagetes</taxon>
    </lineage>
</organism>
<proteinExistence type="predicted"/>
<dbReference type="AlphaFoldDB" id="A0AAD8KRZ4"/>
<protein>
    <submittedName>
        <fullName evidence="2">Uncharacterized protein</fullName>
    </submittedName>
</protein>
<evidence type="ECO:0000313" key="2">
    <source>
        <dbReference type="EMBL" id="KAK1427987.1"/>
    </source>
</evidence>
<feature type="compositionally biased region" description="Basic and acidic residues" evidence="1">
    <location>
        <begin position="117"/>
        <end position="127"/>
    </location>
</feature>
<keyword evidence="3" id="KW-1185">Reference proteome</keyword>
<feature type="region of interest" description="Disordered" evidence="1">
    <location>
        <begin position="109"/>
        <end position="154"/>
    </location>
</feature>
<dbReference type="EMBL" id="JAUHHV010000004">
    <property type="protein sequence ID" value="KAK1427987.1"/>
    <property type="molecule type" value="Genomic_DNA"/>
</dbReference>